<gene>
    <name evidence="1" type="ORF">CRH10_03185</name>
</gene>
<protein>
    <submittedName>
        <fullName evidence="1">Uncharacterized protein</fullName>
    </submittedName>
</protein>
<evidence type="ECO:0000313" key="2">
    <source>
        <dbReference type="Proteomes" id="UP000223709"/>
    </source>
</evidence>
<dbReference type="AlphaFoldDB" id="A0A291T8B2"/>
<dbReference type="Proteomes" id="UP000223709">
    <property type="component" value="Chromosome"/>
</dbReference>
<evidence type="ECO:0000313" key="1">
    <source>
        <dbReference type="EMBL" id="ATL89384.1"/>
    </source>
</evidence>
<organism evidence="1 2">
    <name type="scientific">Faecalibacterium prausnitzii</name>
    <dbReference type="NCBI Taxonomy" id="853"/>
    <lineage>
        <taxon>Bacteria</taxon>
        <taxon>Bacillati</taxon>
        <taxon>Bacillota</taxon>
        <taxon>Clostridia</taxon>
        <taxon>Eubacteriales</taxon>
        <taxon>Oscillospiraceae</taxon>
        <taxon>Faecalibacterium</taxon>
    </lineage>
</organism>
<reference evidence="1 2" key="1">
    <citation type="submission" date="2017-10" db="EMBL/GenBank/DDBJ databases">
        <title>Complete Genome Sequence of Faecalibacterium prausnitzii isolated from the gut of healthy adult Indian.</title>
        <authorList>
            <person name="Bag S."/>
            <person name="Ghosh T.S."/>
            <person name="Das B."/>
        </authorList>
    </citation>
    <scope>NUCLEOTIDE SEQUENCE [LARGE SCALE GENOMIC DNA]</scope>
    <source>
        <strain evidence="1 2">Indica</strain>
    </source>
</reference>
<dbReference type="EMBL" id="CP023819">
    <property type="protein sequence ID" value="ATL89384.1"/>
    <property type="molecule type" value="Genomic_DNA"/>
</dbReference>
<proteinExistence type="predicted"/>
<sequence>MPNQKVLILKSQFSNFQMNLDLAQVLRAKKPHQMMEYHPERLFQIIAFHLLLKISTHELLDCPQHTVKSFSKVSLESIFV</sequence>
<name>A0A291T8B2_9FIRM</name>
<accession>A0A291T8B2</accession>